<evidence type="ECO:0000259" key="5">
    <source>
        <dbReference type="PROSITE" id="PS51194"/>
    </source>
</evidence>
<dbReference type="InterPro" id="IPR014001">
    <property type="entry name" value="Helicase_ATP-bd"/>
</dbReference>
<evidence type="ECO:0008006" key="8">
    <source>
        <dbReference type="Google" id="ProtNLM"/>
    </source>
</evidence>
<dbReference type="GO" id="GO:0005524">
    <property type="term" value="F:ATP binding"/>
    <property type="evidence" value="ECO:0007669"/>
    <property type="project" value="UniProtKB-KW"/>
</dbReference>
<dbReference type="InterPro" id="IPR038718">
    <property type="entry name" value="SNF2-like_sf"/>
</dbReference>
<dbReference type="GO" id="GO:0005634">
    <property type="term" value="C:nucleus"/>
    <property type="evidence" value="ECO:0007669"/>
    <property type="project" value="TreeGrafter"/>
</dbReference>
<dbReference type="CDD" id="cd18793">
    <property type="entry name" value="SF2_C_SNF"/>
    <property type="match status" value="1"/>
</dbReference>
<dbReference type="InterPro" id="IPR001650">
    <property type="entry name" value="Helicase_C-like"/>
</dbReference>
<gene>
    <name evidence="6" type="ORF">PGTUg99_001196</name>
</gene>
<dbReference type="EMBL" id="VDEP01000007">
    <property type="protein sequence ID" value="KAA1137501.1"/>
    <property type="molecule type" value="Genomic_DNA"/>
</dbReference>
<dbReference type="SMART" id="SM00490">
    <property type="entry name" value="HELICc"/>
    <property type="match status" value="1"/>
</dbReference>
<evidence type="ECO:0000256" key="2">
    <source>
        <dbReference type="ARBA" id="ARBA00022801"/>
    </source>
</evidence>
<feature type="domain" description="Helicase ATP-binding" evidence="4">
    <location>
        <begin position="219"/>
        <end position="417"/>
    </location>
</feature>
<dbReference type="InterPro" id="IPR000330">
    <property type="entry name" value="SNF2_N"/>
</dbReference>
<dbReference type="PROSITE" id="PS51194">
    <property type="entry name" value="HELICASE_CTER"/>
    <property type="match status" value="1"/>
</dbReference>
<evidence type="ECO:0000313" key="7">
    <source>
        <dbReference type="Proteomes" id="UP000325313"/>
    </source>
</evidence>
<dbReference type="AlphaFoldDB" id="A0A5B0SHT2"/>
<dbReference type="CDD" id="cd18008">
    <property type="entry name" value="DEXDc_SHPRH-like"/>
    <property type="match status" value="1"/>
</dbReference>
<evidence type="ECO:0000256" key="3">
    <source>
        <dbReference type="ARBA" id="ARBA00022840"/>
    </source>
</evidence>
<dbReference type="PROSITE" id="PS51192">
    <property type="entry name" value="HELICASE_ATP_BIND_1"/>
    <property type="match status" value="1"/>
</dbReference>
<dbReference type="InterPro" id="IPR050628">
    <property type="entry name" value="SNF2_RAD54_helicase_TF"/>
</dbReference>
<feature type="domain" description="Helicase C-terminal" evidence="5">
    <location>
        <begin position="549"/>
        <end position="713"/>
    </location>
</feature>
<dbReference type="GO" id="GO:0006281">
    <property type="term" value="P:DNA repair"/>
    <property type="evidence" value="ECO:0007669"/>
    <property type="project" value="TreeGrafter"/>
</dbReference>
<dbReference type="Pfam" id="PF00271">
    <property type="entry name" value="Helicase_C"/>
    <property type="match status" value="1"/>
</dbReference>
<accession>A0A5B0SHT2</accession>
<sequence>MTNISCLGFFTTLVIINSDSSNQSGSGLQDAVFHRGRNNLHILCSNYEKVGDLNDHQSHFLGPLIGEIGQLSEPLTSRLFVGNSYLNKVFLRLFYVQAQHGNTSHVHGFIFSPSVLASHVMEAFTLSNIQIKKIPNYQPSHFFGVRQINNSPQTLLPEERLTVPGCRTTLMDHQQKAVEFIQRSESDNISIAHEIWTHPDNEWVKQVFSKAAARGLVDKDIVFDSHGCILADDMGLGKTLTTLTTIQLSRNQAVLFANEKLDRDVEMRTPATLIICPLSTLDNWINEINTHFDNGSLPYQVFYGKERSTIQFQDISRVAIVLATYESVCISGIKESNDGQQIGTSDQGRKKKSGLNLSNVRWFRIVLDEAHYMKDPKTNRSIVLLSLKAQRRLCLTGTPMQNNLGDLHNLLKFLRLEPWSNNSIWKQCVELPVQLCDPRGILTLQNLMNGISMRRLKTTVLELPEKVERVINIELKSPWNQIYEKNHETFAVQFGKNRVGGQGWNSSDFFGELVDLRQLCDHPALIEKGPGINNYGWNESSKIVHLVGDVKDFLCSGAVNRVVIFSEFKRFLEIIGIALNDQGFRFTTHYGKTDNETRKNNLDRFRGDSQCRILLATIKTAGVGIDLRCAQKVYIMEPTWNPAVEEQAVDRLYRIGQKSKVQVVRYCVMNSIEGNIFQIKRKKAELAMLSVPLSGNLEFELVRRSMREKISTT</sequence>
<name>A0A5B0SHT2_PUCGR</name>
<dbReference type="GO" id="GO:0016787">
    <property type="term" value="F:hydrolase activity"/>
    <property type="evidence" value="ECO:0007669"/>
    <property type="project" value="UniProtKB-KW"/>
</dbReference>
<keyword evidence="1" id="KW-0547">Nucleotide-binding</keyword>
<evidence type="ECO:0000313" key="6">
    <source>
        <dbReference type="EMBL" id="KAA1137501.1"/>
    </source>
</evidence>
<protein>
    <recommendedName>
        <fullName evidence="8">Helicase</fullName>
    </recommendedName>
</protein>
<dbReference type="PANTHER" id="PTHR45626">
    <property type="entry name" value="TRANSCRIPTION TERMINATION FACTOR 2-RELATED"/>
    <property type="match status" value="1"/>
</dbReference>
<dbReference type="GO" id="GO:0008094">
    <property type="term" value="F:ATP-dependent activity, acting on DNA"/>
    <property type="evidence" value="ECO:0007669"/>
    <property type="project" value="TreeGrafter"/>
</dbReference>
<evidence type="ECO:0000256" key="1">
    <source>
        <dbReference type="ARBA" id="ARBA00022741"/>
    </source>
</evidence>
<dbReference type="SUPFAM" id="SSF52540">
    <property type="entry name" value="P-loop containing nucleoside triphosphate hydrolases"/>
    <property type="match status" value="2"/>
</dbReference>
<dbReference type="Gene3D" id="3.40.50.10810">
    <property type="entry name" value="Tandem AAA-ATPase domain"/>
    <property type="match status" value="1"/>
</dbReference>
<organism evidence="6 7">
    <name type="scientific">Puccinia graminis f. sp. tritici</name>
    <dbReference type="NCBI Taxonomy" id="56615"/>
    <lineage>
        <taxon>Eukaryota</taxon>
        <taxon>Fungi</taxon>
        <taxon>Dikarya</taxon>
        <taxon>Basidiomycota</taxon>
        <taxon>Pucciniomycotina</taxon>
        <taxon>Pucciniomycetes</taxon>
        <taxon>Pucciniales</taxon>
        <taxon>Pucciniaceae</taxon>
        <taxon>Puccinia</taxon>
    </lineage>
</organism>
<dbReference type="SMART" id="SM00487">
    <property type="entry name" value="DEXDc"/>
    <property type="match status" value="1"/>
</dbReference>
<keyword evidence="2" id="KW-0378">Hydrolase</keyword>
<dbReference type="InterPro" id="IPR049730">
    <property type="entry name" value="SNF2/RAD54-like_C"/>
</dbReference>
<comment type="caution">
    <text evidence="6">The sequence shown here is derived from an EMBL/GenBank/DDBJ whole genome shotgun (WGS) entry which is preliminary data.</text>
</comment>
<reference evidence="6 7" key="1">
    <citation type="submission" date="2019-05" db="EMBL/GenBank/DDBJ databases">
        <title>Emergence of the Ug99 lineage of the wheat stem rust pathogen through somatic hybridization.</title>
        <authorList>
            <person name="Li F."/>
            <person name="Upadhyaya N.M."/>
            <person name="Sperschneider J."/>
            <person name="Matny O."/>
            <person name="Nguyen-Phuc H."/>
            <person name="Mago R."/>
            <person name="Raley C."/>
            <person name="Miller M.E."/>
            <person name="Silverstein K.A.T."/>
            <person name="Henningsen E."/>
            <person name="Hirsch C.D."/>
            <person name="Visser B."/>
            <person name="Pretorius Z.A."/>
            <person name="Steffenson B.J."/>
            <person name="Schwessinger B."/>
            <person name="Dodds P.N."/>
            <person name="Figueroa M."/>
        </authorList>
    </citation>
    <scope>NUCLEOTIDE SEQUENCE [LARGE SCALE GENOMIC DNA]</scope>
    <source>
        <strain evidence="6 7">Ug99</strain>
    </source>
</reference>
<dbReference type="InterPro" id="IPR027417">
    <property type="entry name" value="P-loop_NTPase"/>
</dbReference>
<proteinExistence type="predicted"/>
<evidence type="ECO:0000259" key="4">
    <source>
        <dbReference type="PROSITE" id="PS51192"/>
    </source>
</evidence>
<dbReference type="PANTHER" id="PTHR45626:SF22">
    <property type="entry name" value="DNA REPAIR PROTEIN RAD5"/>
    <property type="match status" value="1"/>
</dbReference>
<dbReference type="Proteomes" id="UP000325313">
    <property type="component" value="Unassembled WGS sequence"/>
</dbReference>
<dbReference type="Pfam" id="PF00176">
    <property type="entry name" value="SNF2-rel_dom"/>
    <property type="match status" value="1"/>
</dbReference>
<dbReference type="Gene3D" id="3.40.50.300">
    <property type="entry name" value="P-loop containing nucleotide triphosphate hydrolases"/>
    <property type="match status" value="1"/>
</dbReference>
<keyword evidence="3" id="KW-0067">ATP-binding</keyword>